<dbReference type="Gene3D" id="1.10.443.10">
    <property type="entry name" value="Intergrase catalytic core"/>
    <property type="match status" value="1"/>
</dbReference>
<dbReference type="SUPFAM" id="SSF56349">
    <property type="entry name" value="DNA breaking-rejoining enzymes"/>
    <property type="match status" value="1"/>
</dbReference>
<dbReference type="InterPro" id="IPR002104">
    <property type="entry name" value="Integrase_catalytic"/>
</dbReference>
<dbReference type="EMBL" id="JACLIC010000002">
    <property type="protein sequence ID" value="MBY0201776.1"/>
    <property type="molecule type" value="Genomic_DNA"/>
</dbReference>
<evidence type="ECO:0000256" key="1">
    <source>
        <dbReference type="ARBA" id="ARBA00023172"/>
    </source>
</evidence>
<keyword evidence="1" id="KW-0233">DNA recombination</keyword>
<keyword evidence="4" id="KW-1185">Reference proteome</keyword>
<name>A0ABS7KCR9_9BACL</name>
<comment type="caution">
    <text evidence="3">The sequence shown here is derived from an EMBL/GenBank/DDBJ whole genome shotgun (WGS) entry which is preliminary data.</text>
</comment>
<proteinExistence type="predicted"/>
<dbReference type="InterPro" id="IPR013762">
    <property type="entry name" value="Integrase-like_cat_sf"/>
</dbReference>
<protein>
    <submittedName>
        <fullName evidence="3">Site-specific integrase</fullName>
    </submittedName>
</protein>
<dbReference type="PROSITE" id="PS51898">
    <property type="entry name" value="TYR_RECOMBINASE"/>
    <property type="match status" value="1"/>
</dbReference>
<accession>A0ABS7KCR9</accession>
<reference evidence="3 4" key="1">
    <citation type="submission" date="2020-08" db="EMBL/GenBank/DDBJ databases">
        <title>Fungal Genomes of the International Space Station.</title>
        <authorList>
            <person name="Seuylemezian A."/>
            <person name="Singh N.K."/>
            <person name="Wood J."/>
            <person name="Venkateswaran K."/>
        </authorList>
    </citation>
    <scope>NUCLEOTIDE SEQUENCE [LARGE SCALE GENOMIC DNA]</scope>
    <source>
        <strain evidence="3 4">S/N-304-OC-R4</strain>
    </source>
</reference>
<feature type="domain" description="Tyr recombinase" evidence="2">
    <location>
        <begin position="1"/>
        <end position="92"/>
    </location>
</feature>
<sequence>MNNLLKAPNQRKYSDFRDFVVINLLIDGMLRVDETLTLRMTDVDFIACCATLQREVTKTRKPRIVPITKRTAKLMQELIRESTEFVSEYIYS</sequence>
<dbReference type="Proteomes" id="UP000706031">
    <property type="component" value="Unassembled WGS sequence"/>
</dbReference>
<dbReference type="InterPro" id="IPR011010">
    <property type="entry name" value="DNA_brk_join_enz"/>
</dbReference>
<evidence type="ECO:0000259" key="2">
    <source>
        <dbReference type="PROSITE" id="PS51898"/>
    </source>
</evidence>
<organism evidence="3 4">
    <name type="scientific">Paenibacillus cucumis</name>
    <name type="common">ex Kampfer et al. 2016</name>
    <dbReference type="NCBI Taxonomy" id="1776858"/>
    <lineage>
        <taxon>Bacteria</taxon>
        <taxon>Bacillati</taxon>
        <taxon>Bacillota</taxon>
        <taxon>Bacilli</taxon>
        <taxon>Bacillales</taxon>
        <taxon>Paenibacillaceae</taxon>
        <taxon>Paenibacillus</taxon>
    </lineage>
</organism>
<evidence type="ECO:0000313" key="3">
    <source>
        <dbReference type="EMBL" id="MBY0201776.1"/>
    </source>
</evidence>
<gene>
    <name evidence="3" type="ORF">H7T88_00785</name>
</gene>
<dbReference type="CDD" id="cd00397">
    <property type="entry name" value="DNA_BRE_C"/>
    <property type="match status" value="1"/>
</dbReference>
<dbReference type="Pfam" id="PF00589">
    <property type="entry name" value="Phage_integrase"/>
    <property type="match status" value="1"/>
</dbReference>
<evidence type="ECO:0000313" key="4">
    <source>
        <dbReference type="Proteomes" id="UP000706031"/>
    </source>
</evidence>